<evidence type="ECO:0000313" key="4">
    <source>
        <dbReference type="Proteomes" id="UP000078046"/>
    </source>
</evidence>
<feature type="non-terminal residue" evidence="3">
    <location>
        <position position="1"/>
    </location>
</feature>
<name>A0A177AT70_9BILA</name>
<keyword evidence="4" id="KW-1185">Reference proteome</keyword>
<dbReference type="Proteomes" id="UP000078046">
    <property type="component" value="Unassembled WGS sequence"/>
</dbReference>
<sequence>KKYDEELTEYEKNLEKIYNLCSKCKKNCEKILKKQDSILKENLDRYYRNKDVNKNSNDKIVLKSGFAPGNYPVKEICLERMRNIALYIVVLFTLSVLTFLLIEYGVINNKWVVKIIPYITTLLLCYFILTAFIYIKHIFNGFLICVVIVVSTIFVFIYKFDLSLLKKLSKIMYKFIAINARTHFLIIIGLSTLVVFLLLFKRYNRQKYCKLYTTVNVSLNETNESNISSVKSPSFLQDSDLSSTVF</sequence>
<feature type="transmembrane region" description="Helical" evidence="2">
    <location>
        <begin position="142"/>
        <end position="160"/>
    </location>
</feature>
<organism evidence="3 4">
    <name type="scientific">Intoshia linei</name>
    <dbReference type="NCBI Taxonomy" id="1819745"/>
    <lineage>
        <taxon>Eukaryota</taxon>
        <taxon>Metazoa</taxon>
        <taxon>Spiralia</taxon>
        <taxon>Lophotrochozoa</taxon>
        <taxon>Mesozoa</taxon>
        <taxon>Orthonectida</taxon>
        <taxon>Rhopaluridae</taxon>
        <taxon>Intoshia</taxon>
    </lineage>
</organism>
<evidence type="ECO:0000256" key="2">
    <source>
        <dbReference type="SAM" id="Phobius"/>
    </source>
</evidence>
<keyword evidence="2" id="KW-0472">Membrane</keyword>
<protein>
    <submittedName>
        <fullName evidence="3">Uncharacterized protein</fullName>
    </submittedName>
</protein>
<keyword evidence="2" id="KW-1133">Transmembrane helix</keyword>
<dbReference type="AlphaFoldDB" id="A0A177AT70"/>
<gene>
    <name evidence="3" type="ORF">A3Q56_07278</name>
</gene>
<keyword evidence="2" id="KW-0812">Transmembrane</keyword>
<accession>A0A177AT70</accession>
<proteinExistence type="predicted"/>
<feature type="transmembrane region" description="Helical" evidence="2">
    <location>
        <begin position="180"/>
        <end position="200"/>
    </location>
</feature>
<evidence type="ECO:0000256" key="1">
    <source>
        <dbReference type="SAM" id="MobiDB-lite"/>
    </source>
</evidence>
<feature type="transmembrane region" description="Helical" evidence="2">
    <location>
        <begin position="84"/>
        <end position="103"/>
    </location>
</feature>
<evidence type="ECO:0000313" key="3">
    <source>
        <dbReference type="EMBL" id="OAF65010.1"/>
    </source>
</evidence>
<dbReference type="EMBL" id="LWCA01001494">
    <property type="protein sequence ID" value="OAF65010.1"/>
    <property type="molecule type" value="Genomic_DNA"/>
</dbReference>
<feature type="transmembrane region" description="Helical" evidence="2">
    <location>
        <begin position="115"/>
        <end position="135"/>
    </location>
</feature>
<feature type="region of interest" description="Disordered" evidence="1">
    <location>
        <begin position="227"/>
        <end position="246"/>
    </location>
</feature>
<reference evidence="3 4" key="1">
    <citation type="submission" date="2016-04" db="EMBL/GenBank/DDBJ databases">
        <title>The genome of Intoshia linei affirms orthonectids as highly simplified spiralians.</title>
        <authorList>
            <person name="Mikhailov K.V."/>
            <person name="Slusarev G.S."/>
            <person name="Nikitin M.A."/>
            <person name="Logacheva M.D."/>
            <person name="Penin A."/>
            <person name="Aleoshin V."/>
            <person name="Panchin Y.V."/>
        </authorList>
    </citation>
    <scope>NUCLEOTIDE SEQUENCE [LARGE SCALE GENOMIC DNA]</scope>
    <source>
        <strain evidence="3">Intl2013</strain>
        <tissue evidence="3">Whole animal</tissue>
    </source>
</reference>
<comment type="caution">
    <text evidence="3">The sequence shown here is derived from an EMBL/GenBank/DDBJ whole genome shotgun (WGS) entry which is preliminary data.</text>
</comment>